<dbReference type="InterPro" id="IPR019826">
    <property type="entry name" value="Carboxylesterase_B_AS"/>
</dbReference>
<name>A0ABT3SYP5_9GAMM</name>
<feature type="domain" description="Carboxylesterase type B" evidence="4">
    <location>
        <begin position="420"/>
        <end position="558"/>
    </location>
</feature>
<comment type="similarity">
    <text evidence="1 3">Belongs to the type-B carboxylesterase/lipase family.</text>
</comment>
<evidence type="ECO:0000313" key="5">
    <source>
        <dbReference type="EMBL" id="MCX2975133.1"/>
    </source>
</evidence>
<accession>A0ABT3SYP5</accession>
<reference evidence="5" key="1">
    <citation type="submission" date="2019-02" db="EMBL/GenBank/DDBJ databases">
        <authorList>
            <person name="Li S.-H."/>
        </authorList>
    </citation>
    <scope>NUCLEOTIDE SEQUENCE</scope>
    <source>
        <strain evidence="5">IMCC8485</strain>
    </source>
</reference>
<comment type="caution">
    <text evidence="5">The sequence shown here is derived from an EMBL/GenBank/DDBJ whole genome shotgun (WGS) entry which is preliminary data.</text>
</comment>
<dbReference type="Pfam" id="PF00135">
    <property type="entry name" value="COesterase"/>
    <property type="match status" value="2"/>
</dbReference>
<feature type="domain" description="Carboxylesterase type B" evidence="4">
    <location>
        <begin position="49"/>
        <end position="404"/>
    </location>
</feature>
<protein>
    <recommendedName>
        <fullName evidence="3">Carboxylic ester hydrolase</fullName>
        <ecNumber evidence="3">3.1.1.-</ecNumber>
    </recommendedName>
</protein>
<dbReference type="EMBL" id="SHNP01000006">
    <property type="protein sequence ID" value="MCX2975133.1"/>
    <property type="molecule type" value="Genomic_DNA"/>
</dbReference>
<dbReference type="RefSeq" id="WP_279253791.1">
    <property type="nucleotide sequence ID" value="NZ_SHNP01000006.1"/>
</dbReference>
<dbReference type="SUPFAM" id="SSF53474">
    <property type="entry name" value="alpha/beta-Hydrolases"/>
    <property type="match status" value="1"/>
</dbReference>
<evidence type="ECO:0000256" key="2">
    <source>
        <dbReference type="ARBA" id="ARBA00022801"/>
    </source>
</evidence>
<evidence type="ECO:0000256" key="1">
    <source>
        <dbReference type="ARBA" id="ARBA00005964"/>
    </source>
</evidence>
<evidence type="ECO:0000256" key="3">
    <source>
        <dbReference type="RuleBase" id="RU361235"/>
    </source>
</evidence>
<proteinExistence type="inferred from homology"/>
<evidence type="ECO:0000259" key="4">
    <source>
        <dbReference type="Pfam" id="PF00135"/>
    </source>
</evidence>
<keyword evidence="6" id="KW-1185">Reference proteome</keyword>
<dbReference type="Gene3D" id="3.40.50.1820">
    <property type="entry name" value="alpha/beta hydrolase"/>
    <property type="match status" value="1"/>
</dbReference>
<gene>
    <name evidence="5" type="ORF">EYC87_16235</name>
</gene>
<evidence type="ECO:0000313" key="6">
    <source>
        <dbReference type="Proteomes" id="UP001143307"/>
    </source>
</evidence>
<dbReference type="PROSITE" id="PS00122">
    <property type="entry name" value="CARBOXYLESTERASE_B_1"/>
    <property type="match status" value="1"/>
</dbReference>
<dbReference type="Proteomes" id="UP001143307">
    <property type="component" value="Unassembled WGS sequence"/>
</dbReference>
<dbReference type="InterPro" id="IPR050309">
    <property type="entry name" value="Type-B_Carboxylest/Lipase"/>
</dbReference>
<dbReference type="InterPro" id="IPR029058">
    <property type="entry name" value="AB_hydrolase_fold"/>
</dbReference>
<organism evidence="5 6">
    <name type="scientific">Candidatus Seongchinamella marina</name>
    <dbReference type="NCBI Taxonomy" id="2518990"/>
    <lineage>
        <taxon>Bacteria</taxon>
        <taxon>Pseudomonadati</taxon>
        <taxon>Pseudomonadota</taxon>
        <taxon>Gammaproteobacteria</taxon>
        <taxon>Cellvibrionales</taxon>
        <taxon>Halieaceae</taxon>
        <taxon>Seongchinamella</taxon>
    </lineage>
</organism>
<keyword evidence="2 3" id="KW-0378">Hydrolase</keyword>
<sequence>MLGKIIKVLLVGIVLLALPIGYFGYQLYHTGEDYGQSRQVADNATKRITAYGEVVGFVDQNSAHTWMGIPYAQPPVNELRWRAPLPPQSWEGTYQALQAGDFCKQFGSQMESRPPSEWGKPIGSEDCLKLNIFAPAYAPEAVPKGDQRLPVMVYVHGGGNMVGYANQFKYSGTQLANTHRVIVVNFNYRLGPFGWFSHPALNRGGSVEDQSGNYGNLDSIRALQWVQGNIEAFGGNPDNVTLFGESAGGMNTFVLLASPLAEGLFHKAIVQSGITTKTTPLSAAQNYAASAQPGDKNSSREVVNSFLVADGLVANRVEATDYQGAMSSAAISDYLRGKSADDLLNIYDFSGELGLSNVPQLLADGAVIPSRELIQLFSDSADYNAVPIILGSTRDEFKMLAAMDDTFVETRFGLFPRIKDKDHHQAYTSYINDTIKALGVDEVAIAMSNRQNESVYAYRFDWDELPTIAGSDMQELMGAAHASEIPFVFGMFDDSFMNNLMFDENNIPGRDLLSESMSSYWAEFAYSSSPGRGRSGTLHEWRAWSNESAAGEKYIILDDENDGGIRMTSKVITLAVLHQRLLNDTRFPSQELHSQMYDCLLKDTRYWNLEEFEALGGSPCEDAMFSSLL</sequence>
<dbReference type="InterPro" id="IPR002018">
    <property type="entry name" value="CarbesteraseB"/>
</dbReference>
<dbReference type="EC" id="3.1.1.-" evidence="3"/>
<dbReference type="PANTHER" id="PTHR11559">
    <property type="entry name" value="CARBOXYLESTERASE"/>
    <property type="match status" value="1"/>
</dbReference>